<comment type="caution">
    <text evidence="1">The sequence shown here is derived from an EMBL/GenBank/DDBJ whole genome shotgun (WGS) entry which is preliminary data.</text>
</comment>
<keyword evidence="2" id="KW-1185">Reference proteome</keyword>
<evidence type="ECO:0000313" key="1">
    <source>
        <dbReference type="EMBL" id="MDM8157945.1"/>
    </source>
</evidence>
<protein>
    <submittedName>
        <fullName evidence="1">Uncharacterized protein</fullName>
    </submittedName>
</protein>
<reference evidence="1" key="2">
    <citation type="submission" date="2023-06" db="EMBL/GenBank/DDBJ databases">
        <authorList>
            <person name="Zeman M."/>
            <person name="Kubasova T."/>
            <person name="Jahodarova E."/>
            <person name="Nykrynova M."/>
            <person name="Rychlik I."/>
        </authorList>
    </citation>
    <scope>NUCLEOTIDE SEQUENCE</scope>
    <source>
        <strain evidence="1">ET39</strain>
    </source>
</reference>
<reference evidence="1" key="1">
    <citation type="submission" date="2023-06" db="EMBL/GenBank/DDBJ databases">
        <title>Identification and characterization of horizontal gene transfer across gut microbiota members of farm animals based on homology search.</title>
        <authorList>
            <person name="Schwarzerova J."/>
            <person name="Nykrynova M."/>
            <person name="Jureckova K."/>
            <person name="Cejkova D."/>
            <person name="Rychlik I."/>
        </authorList>
    </citation>
    <scope>NUCLEOTIDE SEQUENCE</scope>
    <source>
        <strain evidence="1">ET39</strain>
    </source>
</reference>
<sequence>MERMTGFDPSTCRSCESAWIQCGFHVEGIHQDVYDMLRSMADGITGNGSKTGRFSICETAVTRQ</sequence>
<evidence type="ECO:0000313" key="2">
    <source>
        <dbReference type="Proteomes" id="UP001529340"/>
    </source>
</evidence>
<accession>A0ABT7UG72</accession>
<proteinExistence type="predicted"/>
<name>A0ABT7UG72_9FIRM</name>
<organism evidence="1 2">
    <name type="scientific">Amedibacillus dolichus</name>
    <dbReference type="NCBI Taxonomy" id="31971"/>
    <lineage>
        <taxon>Bacteria</taxon>
        <taxon>Bacillati</taxon>
        <taxon>Bacillota</taxon>
        <taxon>Erysipelotrichia</taxon>
        <taxon>Erysipelotrichales</taxon>
        <taxon>Erysipelotrichaceae</taxon>
        <taxon>Amedibacillus</taxon>
    </lineage>
</organism>
<dbReference type="Proteomes" id="UP001529340">
    <property type="component" value="Unassembled WGS sequence"/>
</dbReference>
<gene>
    <name evidence="1" type="ORF">QUV96_09915</name>
</gene>
<dbReference type="RefSeq" id="WP_289608385.1">
    <property type="nucleotide sequence ID" value="NZ_JAUDCG010000054.1"/>
</dbReference>
<dbReference type="EMBL" id="JAUDCG010000054">
    <property type="protein sequence ID" value="MDM8157945.1"/>
    <property type="molecule type" value="Genomic_DNA"/>
</dbReference>